<gene>
    <name evidence="1" type="ordered locus">Rru_A0203</name>
</gene>
<dbReference type="EnsemblBacteria" id="ABC21008">
    <property type="protein sequence ID" value="ABC21008"/>
    <property type="gene ID" value="Rru_A0203"/>
</dbReference>
<evidence type="ECO:0000313" key="1">
    <source>
        <dbReference type="EMBL" id="ABC21008.1"/>
    </source>
</evidence>
<dbReference type="PATRIC" id="fig|269796.9.peg.255"/>
<dbReference type="HOGENOM" id="CLU_2275317_0_0_5"/>
<dbReference type="EMBL" id="CP000230">
    <property type="protein sequence ID" value="ABC21008.1"/>
    <property type="molecule type" value="Genomic_DNA"/>
</dbReference>
<dbReference type="Proteomes" id="UP000001929">
    <property type="component" value="Chromosome"/>
</dbReference>
<accession>Q2RXY7</accession>
<evidence type="ECO:0008006" key="3">
    <source>
        <dbReference type="Google" id="ProtNLM"/>
    </source>
</evidence>
<dbReference type="AlphaFoldDB" id="Q2RXY7"/>
<evidence type="ECO:0000313" key="2">
    <source>
        <dbReference type="Proteomes" id="UP000001929"/>
    </source>
</evidence>
<proteinExistence type="predicted"/>
<keyword evidence="2" id="KW-1185">Reference proteome</keyword>
<dbReference type="RefSeq" id="WP_011387956.1">
    <property type="nucleotide sequence ID" value="NC_007643.1"/>
</dbReference>
<dbReference type="STRING" id="269796.Rru_A0203"/>
<name>Q2RXY7_RHORT</name>
<sequence>MSDKSSLSGAARVLVVSEDDKVLRLAEAELCDRFSVFTANEVAGALRLLEEEGPFAAVLTDQASRATTIDGILPELIGRHPGTALMLLDATSTRAPHGVTVH</sequence>
<organism evidence="1 2">
    <name type="scientific">Rhodospirillum rubrum (strain ATCC 11170 / ATH 1.1.1 / DSM 467 / LMG 4362 / NCIMB 8255 / S1)</name>
    <dbReference type="NCBI Taxonomy" id="269796"/>
    <lineage>
        <taxon>Bacteria</taxon>
        <taxon>Pseudomonadati</taxon>
        <taxon>Pseudomonadota</taxon>
        <taxon>Alphaproteobacteria</taxon>
        <taxon>Rhodospirillales</taxon>
        <taxon>Rhodospirillaceae</taxon>
        <taxon>Rhodospirillum</taxon>
    </lineage>
</organism>
<reference evidence="1 2" key="1">
    <citation type="journal article" date="2011" name="Stand. Genomic Sci.">
        <title>Complete genome sequence of Rhodospirillum rubrum type strain (S1).</title>
        <authorList>
            <person name="Munk A.C."/>
            <person name="Copeland A."/>
            <person name="Lucas S."/>
            <person name="Lapidus A."/>
            <person name="Del Rio T.G."/>
            <person name="Barry K."/>
            <person name="Detter J.C."/>
            <person name="Hammon N."/>
            <person name="Israni S."/>
            <person name="Pitluck S."/>
            <person name="Brettin T."/>
            <person name="Bruce D."/>
            <person name="Han C."/>
            <person name="Tapia R."/>
            <person name="Gilna P."/>
            <person name="Schmutz J."/>
            <person name="Larimer F."/>
            <person name="Land M."/>
            <person name="Kyrpides N.C."/>
            <person name="Mavromatis K."/>
            <person name="Richardson P."/>
            <person name="Rohde M."/>
            <person name="Goker M."/>
            <person name="Klenk H.P."/>
            <person name="Zhang Y."/>
            <person name="Roberts G.P."/>
            <person name="Reslewic S."/>
            <person name="Schwartz D.C."/>
        </authorList>
    </citation>
    <scope>NUCLEOTIDE SEQUENCE [LARGE SCALE GENOMIC DNA]</scope>
    <source>
        <strain evidence="2">ATCC 11170 / ATH 1.1.1 / DSM 467 / LMG 4362 / NCIMB 8255 / S1</strain>
    </source>
</reference>
<dbReference type="KEGG" id="rru:Rru_A0203"/>
<protein>
    <recommendedName>
        <fullName evidence="3">Response regulatory domain-containing protein</fullName>
    </recommendedName>
</protein>